<dbReference type="AlphaFoldDB" id="A0A1R3K2W3"/>
<comment type="caution">
    <text evidence="2">The sequence shown here is derived from an EMBL/GenBank/DDBJ whole genome shotgun (WGS) entry which is preliminary data.</text>
</comment>
<gene>
    <name evidence="2" type="ORF">CCACVL1_03096</name>
</gene>
<feature type="compositionally biased region" description="Basic and acidic residues" evidence="1">
    <location>
        <begin position="1"/>
        <end position="19"/>
    </location>
</feature>
<keyword evidence="3" id="KW-1185">Reference proteome</keyword>
<dbReference type="EMBL" id="AWWV01006433">
    <property type="protein sequence ID" value="OMP01425.1"/>
    <property type="molecule type" value="Genomic_DNA"/>
</dbReference>
<sequence>MDYKNAPCDDYRGNRKHDSNQLISDEPD</sequence>
<accession>A0A1R3K2W3</accession>
<dbReference type="Proteomes" id="UP000188268">
    <property type="component" value="Unassembled WGS sequence"/>
</dbReference>
<dbReference type="Gramene" id="OMP01425">
    <property type="protein sequence ID" value="OMP01425"/>
    <property type="gene ID" value="CCACVL1_03096"/>
</dbReference>
<proteinExistence type="predicted"/>
<evidence type="ECO:0000313" key="2">
    <source>
        <dbReference type="EMBL" id="OMP01425.1"/>
    </source>
</evidence>
<organism evidence="2 3">
    <name type="scientific">Corchorus capsularis</name>
    <name type="common">Jute</name>
    <dbReference type="NCBI Taxonomy" id="210143"/>
    <lineage>
        <taxon>Eukaryota</taxon>
        <taxon>Viridiplantae</taxon>
        <taxon>Streptophyta</taxon>
        <taxon>Embryophyta</taxon>
        <taxon>Tracheophyta</taxon>
        <taxon>Spermatophyta</taxon>
        <taxon>Magnoliopsida</taxon>
        <taxon>eudicotyledons</taxon>
        <taxon>Gunneridae</taxon>
        <taxon>Pentapetalae</taxon>
        <taxon>rosids</taxon>
        <taxon>malvids</taxon>
        <taxon>Malvales</taxon>
        <taxon>Malvaceae</taxon>
        <taxon>Grewioideae</taxon>
        <taxon>Apeibeae</taxon>
        <taxon>Corchorus</taxon>
    </lineage>
</organism>
<reference evidence="2 3" key="1">
    <citation type="submission" date="2013-09" db="EMBL/GenBank/DDBJ databases">
        <title>Corchorus capsularis genome sequencing.</title>
        <authorList>
            <person name="Alam M."/>
            <person name="Haque M.S."/>
            <person name="Islam M.S."/>
            <person name="Emdad E.M."/>
            <person name="Islam M.M."/>
            <person name="Ahmed B."/>
            <person name="Halim A."/>
            <person name="Hossen Q.M.M."/>
            <person name="Hossain M.Z."/>
            <person name="Ahmed R."/>
            <person name="Khan M.M."/>
            <person name="Islam R."/>
            <person name="Rashid M.M."/>
            <person name="Khan S.A."/>
            <person name="Rahman M.S."/>
            <person name="Alam M."/>
        </authorList>
    </citation>
    <scope>NUCLEOTIDE SEQUENCE [LARGE SCALE GENOMIC DNA]</scope>
    <source>
        <strain evidence="3">cv. CVL-1</strain>
        <tissue evidence="2">Whole seedling</tissue>
    </source>
</reference>
<evidence type="ECO:0000256" key="1">
    <source>
        <dbReference type="SAM" id="MobiDB-lite"/>
    </source>
</evidence>
<evidence type="ECO:0000313" key="3">
    <source>
        <dbReference type="Proteomes" id="UP000188268"/>
    </source>
</evidence>
<protein>
    <submittedName>
        <fullName evidence="2">Uncharacterized protein</fullName>
    </submittedName>
</protein>
<feature type="region of interest" description="Disordered" evidence="1">
    <location>
        <begin position="1"/>
        <end position="28"/>
    </location>
</feature>
<name>A0A1R3K2W3_COCAP</name>